<comment type="caution">
    <text evidence="1">The sequence shown here is derived from an EMBL/GenBank/DDBJ whole genome shotgun (WGS) entry which is preliminary data.</text>
</comment>
<organism evidence="1 2">
    <name type="scientific">Diploptera punctata</name>
    <name type="common">Pacific beetle cockroach</name>
    <dbReference type="NCBI Taxonomy" id="6984"/>
    <lineage>
        <taxon>Eukaryota</taxon>
        <taxon>Metazoa</taxon>
        <taxon>Ecdysozoa</taxon>
        <taxon>Arthropoda</taxon>
        <taxon>Hexapoda</taxon>
        <taxon>Insecta</taxon>
        <taxon>Pterygota</taxon>
        <taxon>Neoptera</taxon>
        <taxon>Polyneoptera</taxon>
        <taxon>Dictyoptera</taxon>
        <taxon>Blattodea</taxon>
        <taxon>Blaberoidea</taxon>
        <taxon>Blaberidae</taxon>
        <taxon>Diplopterinae</taxon>
        <taxon>Diploptera</taxon>
    </lineage>
</organism>
<dbReference type="EMBL" id="JASPKZ010002294">
    <property type="protein sequence ID" value="KAJ9596129.1"/>
    <property type="molecule type" value="Genomic_DNA"/>
</dbReference>
<reference evidence="1" key="1">
    <citation type="journal article" date="2023" name="IScience">
        <title>Live-bearing cockroach genome reveals convergent evolutionary mechanisms linked to viviparity in insects and beyond.</title>
        <authorList>
            <person name="Fouks B."/>
            <person name="Harrison M.C."/>
            <person name="Mikhailova A.A."/>
            <person name="Marchal E."/>
            <person name="English S."/>
            <person name="Carruthers M."/>
            <person name="Jennings E.C."/>
            <person name="Chiamaka E.L."/>
            <person name="Frigard R.A."/>
            <person name="Pippel M."/>
            <person name="Attardo G.M."/>
            <person name="Benoit J.B."/>
            <person name="Bornberg-Bauer E."/>
            <person name="Tobe S.S."/>
        </authorList>
    </citation>
    <scope>NUCLEOTIDE SEQUENCE</scope>
    <source>
        <strain evidence="1">Stay&amp;Tobe</strain>
    </source>
</reference>
<gene>
    <name evidence="1" type="ORF">L9F63_012713</name>
</gene>
<accession>A0AAD8END6</accession>
<evidence type="ECO:0000313" key="2">
    <source>
        <dbReference type="Proteomes" id="UP001233999"/>
    </source>
</evidence>
<protein>
    <submittedName>
        <fullName evidence="1">Uncharacterized protein</fullName>
    </submittedName>
</protein>
<evidence type="ECO:0000313" key="1">
    <source>
        <dbReference type="EMBL" id="KAJ9596129.1"/>
    </source>
</evidence>
<proteinExistence type="predicted"/>
<dbReference type="Proteomes" id="UP001233999">
    <property type="component" value="Unassembled WGS sequence"/>
</dbReference>
<dbReference type="AlphaFoldDB" id="A0AAD8END6"/>
<feature type="non-terminal residue" evidence="1">
    <location>
        <position position="104"/>
    </location>
</feature>
<keyword evidence="2" id="KW-1185">Reference proteome</keyword>
<name>A0AAD8END6_DIPPU</name>
<reference evidence="1" key="2">
    <citation type="submission" date="2023-05" db="EMBL/GenBank/DDBJ databases">
        <authorList>
            <person name="Fouks B."/>
        </authorList>
    </citation>
    <scope>NUCLEOTIDE SEQUENCE</scope>
    <source>
        <strain evidence="1">Stay&amp;Tobe</strain>
        <tissue evidence="1">Testes</tissue>
    </source>
</reference>
<feature type="non-terminal residue" evidence="1">
    <location>
        <position position="1"/>
    </location>
</feature>
<sequence>YIFTQKSIVVKNKHLPDQENTWYYTGFESGTVSSQALRVYYQRFRMPCIQKTHHFFQHLNRSNHAYSLKKTESTSSEDGLNAIISIRPKDVCKGFVLSATTSTE</sequence>